<dbReference type="Proteomes" id="UP000241822">
    <property type="component" value="Segment"/>
</dbReference>
<dbReference type="InterPro" id="IPR033653">
    <property type="entry name" value="NTP-PPase_DR2231-like"/>
</dbReference>
<reference evidence="1 2" key="1">
    <citation type="submission" date="2017-10" db="EMBL/GenBank/DDBJ databases">
        <authorList>
            <person name="Almansoob K.M."/>
            <person name="Barra A."/>
            <person name="Canlas S.M."/>
            <person name="Chawla N."/>
            <person name="Johnson B.N."/>
            <person name="Kuhl M.D."/>
            <person name="Lin J.Y."/>
            <person name="Patel D.V."/>
            <person name="Reddy A.G."/>
            <person name="Sobol L."/>
            <person name="Solorzano-Papili D."/>
            <person name="Monti D.L."/>
            <person name="Stoner T.H."/>
            <person name="Garlena R.A."/>
            <person name="Russell D.A."/>
            <person name="Pope W.H."/>
            <person name="Jacobs-Sera D."/>
            <person name="Hatfull G.F."/>
        </authorList>
    </citation>
    <scope>NUCLEOTIDE SEQUENCE [LARGE SCALE GENOMIC DNA]</scope>
</reference>
<proteinExistence type="predicted"/>
<dbReference type="Pfam" id="PF01503">
    <property type="entry name" value="PRA-PH"/>
    <property type="match status" value="1"/>
</dbReference>
<name>A0A2H4P8F8_9CAUD</name>
<evidence type="ECO:0000313" key="2">
    <source>
        <dbReference type="Proteomes" id="UP000241822"/>
    </source>
</evidence>
<dbReference type="InterPro" id="IPR023292">
    <property type="entry name" value="NTP_PyroPHydrolase-like_dom_sf"/>
</dbReference>
<sequence length="138" mass="15655">MNLDMEVQGVYDWNLAFGHLTGDPEEDARRWQDTHCQDLALNLIGEEFTELQEAVYTNDKVETLDAICDIMVTVWGLAAKAGLNQYVAEAFAEVMRSNWSKADENGKPIYYESGKIAKSDRYSPPDLEKVMQEVDESL</sequence>
<keyword evidence="2" id="KW-1185">Reference proteome</keyword>
<dbReference type="Gene3D" id="1.10.3420.10">
    <property type="entry name" value="putative ntp pyrophosphohydrolase like domain"/>
    <property type="match status" value="1"/>
</dbReference>
<accession>A0A2H4P8F8</accession>
<dbReference type="CDD" id="cd11530">
    <property type="entry name" value="NTP-PPase_DR2231_like"/>
    <property type="match status" value="1"/>
</dbReference>
<dbReference type="SUPFAM" id="SSF101386">
    <property type="entry name" value="all-alpha NTP pyrophosphatases"/>
    <property type="match status" value="1"/>
</dbReference>
<evidence type="ECO:0000313" key="1">
    <source>
        <dbReference type="EMBL" id="ATW58513.1"/>
    </source>
</evidence>
<dbReference type="EMBL" id="MG198776">
    <property type="protein sequence ID" value="ATW58513.1"/>
    <property type="molecule type" value="Genomic_DNA"/>
</dbReference>
<dbReference type="InterPro" id="IPR021130">
    <property type="entry name" value="PRib-ATP_PPHydrolase-like"/>
</dbReference>
<gene>
    <name evidence="1" type="ORF">SEA_C3PO_10</name>
</gene>
<dbReference type="OrthoDB" id="14595at10239"/>
<organism evidence="1 2">
    <name type="scientific">Corynebacterium phage C3PO</name>
    <dbReference type="NCBI Taxonomy" id="2047868"/>
    <lineage>
        <taxon>Viruses</taxon>
        <taxon>Duplodnaviria</taxon>
        <taxon>Heunggongvirae</taxon>
        <taxon>Uroviricota</taxon>
        <taxon>Caudoviricetes</taxon>
        <taxon>Zierdtviridae</taxon>
        <taxon>Toshachvirinae</taxon>
        <taxon>Ceetrepovirus</taxon>
        <taxon>Ceetrepovirus C3PO</taxon>
        <taxon>Corynebacterium virus C3PO</taxon>
    </lineage>
</organism>
<protein>
    <submittedName>
        <fullName evidence="1">Nucleotide pyrophosphohydrolase</fullName>
    </submittedName>
</protein>